<organism evidence="1 2">
    <name type="scientific">Brachybacterium sacelli</name>
    <dbReference type="NCBI Taxonomy" id="173364"/>
    <lineage>
        <taxon>Bacteria</taxon>
        <taxon>Bacillati</taxon>
        <taxon>Actinomycetota</taxon>
        <taxon>Actinomycetes</taxon>
        <taxon>Micrococcales</taxon>
        <taxon>Dermabacteraceae</taxon>
        <taxon>Brachybacterium</taxon>
    </lineage>
</organism>
<proteinExistence type="predicted"/>
<name>A0ABS4X7J4_9MICO</name>
<evidence type="ECO:0000313" key="1">
    <source>
        <dbReference type="EMBL" id="MBP2384439.1"/>
    </source>
</evidence>
<dbReference type="Proteomes" id="UP001519290">
    <property type="component" value="Unassembled WGS sequence"/>
</dbReference>
<evidence type="ECO:0000313" key="2">
    <source>
        <dbReference type="Proteomes" id="UP001519290"/>
    </source>
</evidence>
<comment type="caution">
    <text evidence="1">The sequence shown here is derived from an EMBL/GenBank/DDBJ whole genome shotgun (WGS) entry which is preliminary data.</text>
</comment>
<dbReference type="EMBL" id="JAGIOD010000002">
    <property type="protein sequence ID" value="MBP2384439.1"/>
    <property type="molecule type" value="Genomic_DNA"/>
</dbReference>
<accession>A0ABS4X7J4</accession>
<gene>
    <name evidence="1" type="ORF">JOF43_004428</name>
</gene>
<protein>
    <submittedName>
        <fullName evidence="1">Uncharacterized protein</fullName>
    </submittedName>
</protein>
<sequence>MPADPDIFESDDFVIGGCVLPGGPAPEYQCRACETDFSVVRTMDMSEPQF</sequence>
<keyword evidence="2" id="KW-1185">Reference proteome</keyword>
<dbReference type="RefSeq" id="WP_209905282.1">
    <property type="nucleotide sequence ID" value="NZ_BAAAJW010000026.1"/>
</dbReference>
<reference evidence="1 2" key="1">
    <citation type="submission" date="2021-03" db="EMBL/GenBank/DDBJ databases">
        <title>Sequencing the genomes of 1000 actinobacteria strains.</title>
        <authorList>
            <person name="Klenk H.-P."/>
        </authorList>
    </citation>
    <scope>NUCLEOTIDE SEQUENCE [LARGE SCALE GENOMIC DNA]</scope>
    <source>
        <strain evidence="1 2">DSM 14566</strain>
    </source>
</reference>